<evidence type="ECO:0000256" key="1">
    <source>
        <dbReference type="SAM" id="MobiDB-lite"/>
    </source>
</evidence>
<proteinExistence type="predicted"/>
<organism evidence="2 3">
    <name type="scientific">Eleginops maclovinus</name>
    <name type="common">Patagonian blennie</name>
    <name type="synonym">Eleginus maclovinus</name>
    <dbReference type="NCBI Taxonomy" id="56733"/>
    <lineage>
        <taxon>Eukaryota</taxon>
        <taxon>Metazoa</taxon>
        <taxon>Chordata</taxon>
        <taxon>Craniata</taxon>
        <taxon>Vertebrata</taxon>
        <taxon>Euteleostomi</taxon>
        <taxon>Actinopterygii</taxon>
        <taxon>Neopterygii</taxon>
        <taxon>Teleostei</taxon>
        <taxon>Neoteleostei</taxon>
        <taxon>Acanthomorphata</taxon>
        <taxon>Eupercaria</taxon>
        <taxon>Perciformes</taxon>
        <taxon>Notothenioidei</taxon>
        <taxon>Eleginopidae</taxon>
        <taxon>Eleginops</taxon>
    </lineage>
</organism>
<keyword evidence="3" id="KW-1185">Reference proteome</keyword>
<dbReference type="Proteomes" id="UP001346869">
    <property type="component" value="Unassembled WGS sequence"/>
</dbReference>
<sequence length="81" mass="9085">MRSLSENPMRLSARLSPLPRRRDAHSEDTAAQKCAQLRARPGCSFTSRHPSPCSQHNGSQGIWLTLTDFACHGEMPCERLH</sequence>
<accession>A0AAN8ABH6</accession>
<dbReference type="AlphaFoldDB" id="A0AAN8ABH6"/>
<gene>
    <name evidence="2" type="ORF">PBY51_008564</name>
</gene>
<protein>
    <submittedName>
        <fullName evidence="2">Uncharacterized protein</fullName>
    </submittedName>
</protein>
<reference evidence="2 3" key="2">
    <citation type="journal article" date="2023" name="Mol. Biol. Evol.">
        <title>Genomics of Secondarily Temperate Adaptation in the Only Non-Antarctic Icefish.</title>
        <authorList>
            <person name="Rivera-Colon A.G."/>
            <person name="Rayamajhi N."/>
            <person name="Minhas B.F."/>
            <person name="Madrigal G."/>
            <person name="Bilyk K.T."/>
            <person name="Yoon V."/>
            <person name="Hune M."/>
            <person name="Gregory S."/>
            <person name="Cheng C.H.C."/>
            <person name="Catchen J.M."/>
        </authorList>
    </citation>
    <scope>NUCLEOTIDE SEQUENCE [LARGE SCALE GENOMIC DNA]</scope>
    <source>
        <strain evidence="2">JMC-PN-2008</strain>
    </source>
</reference>
<evidence type="ECO:0000313" key="3">
    <source>
        <dbReference type="Proteomes" id="UP001346869"/>
    </source>
</evidence>
<feature type="compositionally biased region" description="Basic and acidic residues" evidence="1">
    <location>
        <begin position="20"/>
        <end position="30"/>
    </location>
</feature>
<feature type="region of interest" description="Disordered" evidence="1">
    <location>
        <begin position="1"/>
        <end position="30"/>
    </location>
</feature>
<reference evidence="2 3" key="1">
    <citation type="journal article" date="2023" name="Genes (Basel)">
        <title>Chromosome-Level Genome Assembly and Circadian Gene Repertoire of the Patagonia Blennie Eleginops maclovinus-The Closest Ancestral Proxy of Antarctic Cryonotothenioids.</title>
        <authorList>
            <person name="Cheng C.C."/>
            <person name="Rivera-Colon A.G."/>
            <person name="Minhas B.F."/>
            <person name="Wilson L."/>
            <person name="Rayamajhi N."/>
            <person name="Vargas-Chacoff L."/>
            <person name="Catchen J.M."/>
        </authorList>
    </citation>
    <scope>NUCLEOTIDE SEQUENCE [LARGE SCALE GENOMIC DNA]</scope>
    <source>
        <strain evidence="2">JMC-PN-2008</strain>
    </source>
</reference>
<name>A0AAN8ABH6_ELEMC</name>
<dbReference type="EMBL" id="JAUZQC010000024">
    <property type="protein sequence ID" value="KAK5848877.1"/>
    <property type="molecule type" value="Genomic_DNA"/>
</dbReference>
<evidence type="ECO:0000313" key="2">
    <source>
        <dbReference type="EMBL" id="KAK5848877.1"/>
    </source>
</evidence>
<comment type="caution">
    <text evidence="2">The sequence shown here is derived from an EMBL/GenBank/DDBJ whole genome shotgun (WGS) entry which is preliminary data.</text>
</comment>